<sequence length="100" mass="11338">MESQDSGHTVSLVASADTRGKHRIIAELRRLEQEARILEEELDQIEKMEKASPACKELLVNVESRPDPLLAITNGPAVQTWDRWFERSQDPSGCNCCCIW</sequence>
<proteinExistence type="predicted"/>
<evidence type="ECO:0000313" key="8">
    <source>
        <dbReference type="EMBL" id="WOH08519.1"/>
    </source>
</evidence>
<dbReference type="Pfam" id="PF00631">
    <property type="entry name" value="G-gamma"/>
    <property type="match status" value="1"/>
</dbReference>
<dbReference type="SMART" id="SM01224">
    <property type="entry name" value="G_gamma"/>
    <property type="match status" value="1"/>
</dbReference>
<evidence type="ECO:0000256" key="5">
    <source>
        <dbReference type="ARBA" id="ARBA00023224"/>
    </source>
</evidence>
<protein>
    <recommendedName>
        <fullName evidence="7">G protein gamma domain-containing protein</fullName>
    </recommendedName>
</protein>
<dbReference type="GO" id="GO:0007186">
    <property type="term" value="P:G protein-coupled receptor signaling pathway"/>
    <property type="evidence" value="ECO:0007669"/>
    <property type="project" value="InterPro"/>
</dbReference>
<evidence type="ECO:0000256" key="1">
    <source>
        <dbReference type="ARBA" id="ARBA00004236"/>
    </source>
</evidence>
<evidence type="ECO:0000256" key="4">
    <source>
        <dbReference type="ARBA" id="ARBA00023136"/>
    </source>
</evidence>
<evidence type="ECO:0000256" key="3">
    <source>
        <dbReference type="ARBA" id="ARBA00023054"/>
    </source>
</evidence>
<keyword evidence="4" id="KW-0472">Membrane</keyword>
<evidence type="ECO:0000259" key="7">
    <source>
        <dbReference type="SMART" id="SM01224"/>
    </source>
</evidence>
<comment type="subcellular location">
    <subcellularLocation>
        <location evidence="1">Cell membrane</location>
    </subcellularLocation>
</comment>
<dbReference type="GO" id="GO:0005886">
    <property type="term" value="C:plasma membrane"/>
    <property type="evidence" value="ECO:0007669"/>
    <property type="project" value="UniProtKB-SubCell"/>
</dbReference>
<dbReference type="InterPro" id="IPR015898">
    <property type="entry name" value="G-protein_gamma-like_dom"/>
</dbReference>
<dbReference type="InterPro" id="IPR045878">
    <property type="entry name" value="GG1/2"/>
</dbReference>
<feature type="coiled-coil region" evidence="6">
    <location>
        <begin position="21"/>
        <end position="51"/>
    </location>
</feature>
<reference evidence="8" key="2">
    <citation type="submission" date="2022-03" db="EMBL/GenBank/DDBJ databases">
        <title>Draft title - Genomic analysis of global carrot germplasm unveils the trajectory of domestication and the origin of high carotenoid orange carrot.</title>
        <authorList>
            <person name="Iorizzo M."/>
            <person name="Ellison S."/>
            <person name="Senalik D."/>
            <person name="Macko-Podgorni A."/>
            <person name="Grzebelus D."/>
            <person name="Bostan H."/>
            <person name="Rolling W."/>
            <person name="Curaba J."/>
            <person name="Simon P."/>
        </authorList>
    </citation>
    <scope>NUCLEOTIDE SEQUENCE</scope>
    <source>
        <tissue evidence="8">Leaf</tissue>
    </source>
</reference>
<dbReference type="AlphaFoldDB" id="A0AAF0XK78"/>
<gene>
    <name evidence="8" type="ORF">DCAR_0727960</name>
</gene>
<dbReference type="EMBL" id="CP093349">
    <property type="protein sequence ID" value="WOH08519.1"/>
    <property type="molecule type" value="Genomic_DNA"/>
</dbReference>
<keyword evidence="2" id="KW-1003">Cell membrane</keyword>
<organism evidence="8 9">
    <name type="scientific">Daucus carota subsp. sativus</name>
    <name type="common">Carrot</name>
    <dbReference type="NCBI Taxonomy" id="79200"/>
    <lineage>
        <taxon>Eukaryota</taxon>
        <taxon>Viridiplantae</taxon>
        <taxon>Streptophyta</taxon>
        <taxon>Embryophyta</taxon>
        <taxon>Tracheophyta</taxon>
        <taxon>Spermatophyta</taxon>
        <taxon>Magnoliopsida</taxon>
        <taxon>eudicotyledons</taxon>
        <taxon>Gunneridae</taxon>
        <taxon>Pentapetalae</taxon>
        <taxon>asterids</taxon>
        <taxon>campanulids</taxon>
        <taxon>Apiales</taxon>
        <taxon>Apiaceae</taxon>
        <taxon>Apioideae</taxon>
        <taxon>Scandiceae</taxon>
        <taxon>Daucinae</taxon>
        <taxon>Daucus</taxon>
        <taxon>Daucus sect. Daucus</taxon>
    </lineage>
</organism>
<accession>A0AAF0XK78</accession>
<reference evidence="8" key="1">
    <citation type="journal article" date="2016" name="Nat. Genet.">
        <title>A high-quality carrot genome assembly provides new insights into carotenoid accumulation and asterid genome evolution.</title>
        <authorList>
            <person name="Iorizzo M."/>
            <person name="Ellison S."/>
            <person name="Senalik D."/>
            <person name="Zeng P."/>
            <person name="Satapoomin P."/>
            <person name="Huang J."/>
            <person name="Bowman M."/>
            <person name="Iovene M."/>
            <person name="Sanseverino W."/>
            <person name="Cavagnaro P."/>
            <person name="Yildiz M."/>
            <person name="Macko-Podgorni A."/>
            <person name="Moranska E."/>
            <person name="Grzebelus E."/>
            <person name="Grzebelus D."/>
            <person name="Ashrafi H."/>
            <person name="Zheng Z."/>
            <person name="Cheng S."/>
            <person name="Spooner D."/>
            <person name="Van Deynze A."/>
            <person name="Simon P."/>
        </authorList>
    </citation>
    <scope>NUCLEOTIDE SEQUENCE</scope>
    <source>
        <tissue evidence="8">Leaf</tissue>
    </source>
</reference>
<evidence type="ECO:0000313" key="9">
    <source>
        <dbReference type="Proteomes" id="UP000077755"/>
    </source>
</evidence>
<dbReference type="Proteomes" id="UP000077755">
    <property type="component" value="Chromosome 7"/>
</dbReference>
<dbReference type="KEGG" id="dcr:108193446"/>
<keyword evidence="5" id="KW-0807">Transducer</keyword>
<name>A0AAF0XK78_DAUCS</name>
<dbReference type="PANTHER" id="PTHR35129">
    <property type="entry name" value="GUANINE NUCLEOTIDE-BINDING PROTEIN SUBUNIT GAMMA 1"/>
    <property type="match status" value="1"/>
</dbReference>
<keyword evidence="3 6" id="KW-0175">Coiled coil</keyword>
<feature type="domain" description="G protein gamma" evidence="7">
    <location>
        <begin position="25"/>
        <end position="97"/>
    </location>
</feature>
<evidence type="ECO:0000256" key="2">
    <source>
        <dbReference type="ARBA" id="ARBA00022475"/>
    </source>
</evidence>
<keyword evidence="9" id="KW-1185">Reference proteome</keyword>
<evidence type="ECO:0000256" key="6">
    <source>
        <dbReference type="SAM" id="Coils"/>
    </source>
</evidence>